<dbReference type="InterPro" id="IPR039425">
    <property type="entry name" value="RNA_pol_sigma-70-like"/>
</dbReference>
<proteinExistence type="inferred from homology"/>
<feature type="domain" description="RNA polymerase sigma factor 70 region 4 type 2" evidence="7">
    <location>
        <begin position="117"/>
        <end position="169"/>
    </location>
</feature>
<dbReference type="InterPro" id="IPR013325">
    <property type="entry name" value="RNA_pol_sigma_r2"/>
</dbReference>
<protein>
    <submittedName>
        <fullName evidence="8">Sigma-70 family RNA polymerase sigma factor</fullName>
    </submittedName>
</protein>
<evidence type="ECO:0000313" key="8">
    <source>
        <dbReference type="EMBL" id="RUL84625.1"/>
    </source>
</evidence>
<dbReference type="PANTHER" id="PTHR43133:SF51">
    <property type="entry name" value="RNA POLYMERASE SIGMA FACTOR"/>
    <property type="match status" value="1"/>
</dbReference>
<evidence type="ECO:0000259" key="6">
    <source>
        <dbReference type="Pfam" id="PF04542"/>
    </source>
</evidence>
<dbReference type="SUPFAM" id="SSF88946">
    <property type="entry name" value="Sigma2 domain of RNA polymerase sigma factors"/>
    <property type="match status" value="1"/>
</dbReference>
<evidence type="ECO:0000256" key="2">
    <source>
        <dbReference type="ARBA" id="ARBA00023015"/>
    </source>
</evidence>
<dbReference type="EMBL" id="RYZH01000047">
    <property type="protein sequence ID" value="RUL84625.1"/>
    <property type="molecule type" value="Genomic_DNA"/>
</dbReference>
<reference evidence="8 9" key="1">
    <citation type="submission" date="2018-12" db="EMBL/GenBank/DDBJ databases">
        <authorList>
            <person name="Toschakov S.V."/>
        </authorList>
    </citation>
    <scope>NUCLEOTIDE SEQUENCE [LARGE SCALE GENOMIC DNA]</scope>
    <source>
        <strain evidence="8 9">GM2012</strain>
    </source>
</reference>
<dbReference type="NCBIfam" id="TIGR02937">
    <property type="entry name" value="sigma70-ECF"/>
    <property type="match status" value="1"/>
</dbReference>
<dbReference type="Proteomes" id="UP000280296">
    <property type="component" value="Unassembled WGS sequence"/>
</dbReference>
<dbReference type="Pfam" id="PF08281">
    <property type="entry name" value="Sigma70_r4_2"/>
    <property type="match status" value="1"/>
</dbReference>
<dbReference type="SUPFAM" id="SSF88659">
    <property type="entry name" value="Sigma3 and sigma4 domains of RNA polymerase sigma factors"/>
    <property type="match status" value="1"/>
</dbReference>
<dbReference type="InterPro" id="IPR013249">
    <property type="entry name" value="RNA_pol_sigma70_r4_t2"/>
</dbReference>
<dbReference type="CDD" id="cd06171">
    <property type="entry name" value="Sigma70_r4"/>
    <property type="match status" value="1"/>
</dbReference>
<name>A0A432MF81_9BACT</name>
<dbReference type="AlphaFoldDB" id="A0A432MF81"/>
<keyword evidence="3" id="KW-0731">Sigma factor</keyword>
<dbReference type="OrthoDB" id="283659at2"/>
<evidence type="ECO:0000256" key="5">
    <source>
        <dbReference type="SAM" id="MobiDB-lite"/>
    </source>
</evidence>
<dbReference type="GO" id="GO:0003677">
    <property type="term" value="F:DNA binding"/>
    <property type="evidence" value="ECO:0007669"/>
    <property type="project" value="InterPro"/>
</dbReference>
<dbReference type="InterPro" id="IPR014284">
    <property type="entry name" value="RNA_pol_sigma-70_dom"/>
</dbReference>
<comment type="similarity">
    <text evidence="1">Belongs to the sigma-70 factor family. ECF subfamily.</text>
</comment>
<evidence type="ECO:0000256" key="3">
    <source>
        <dbReference type="ARBA" id="ARBA00023082"/>
    </source>
</evidence>
<dbReference type="RefSeq" id="WP_126727222.1">
    <property type="nucleotide sequence ID" value="NZ_RYZH01000047.1"/>
</dbReference>
<evidence type="ECO:0000256" key="1">
    <source>
        <dbReference type="ARBA" id="ARBA00010641"/>
    </source>
</evidence>
<keyword evidence="9" id="KW-1185">Reference proteome</keyword>
<feature type="domain" description="RNA polymerase sigma-70 region 2" evidence="6">
    <location>
        <begin position="20"/>
        <end position="85"/>
    </location>
</feature>
<dbReference type="InterPro" id="IPR036388">
    <property type="entry name" value="WH-like_DNA-bd_sf"/>
</dbReference>
<evidence type="ECO:0000256" key="4">
    <source>
        <dbReference type="ARBA" id="ARBA00023163"/>
    </source>
</evidence>
<dbReference type="Gene3D" id="1.10.1740.10">
    <property type="match status" value="1"/>
</dbReference>
<dbReference type="InterPro" id="IPR013324">
    <property type="entry name" value="RNA_pol_sigma_r3/r4-like"/>
</dbReference>
<dbReference type="GO" id="GO:0016987">
    <property type="term" value="F:sigma factor activity"/>
    <property type="evidence" value="ECO:0007669"/>
    <property type="project" value="UniProtKB-KW"/>
</dbReference>
<keyword evidence="2" id="KW-0805">Transcription regulation</keyword>
<sequence>MAGRGASATTDRDGWVRAAVERFEAPLTRYAFRIVGEVETARDVVQETFLKLCGQDRDRVEPHLAEWLFTVCRNRALDVLRKEGRVNRSADPETRLSVVPAADADPSDGQERRDELDRVLRLLALLPESQQEVIRLRFQEGFSYKEISRITGFSVGNVGYLLHMGLRSLRGRLGVPRDDPAAASRHA</sequence>
<keyword evidence="4" id="KW-0804">Transcription</keyword>
<gene>
    <name evidence="8" type="ORF">TsocGM_19930</name>
</gene>
<dbReference type="Gene3D" id="1.10.10.10">
    <property type="entry name" value="Winged helix-like DNA-binding domain superfamily/Winged helix DNA-binding domain"/>
    <property type="match status" value="1"/>
</dbReference>
<dbReference type="InterPro" id="IPR007627">
    <property type="entry name" value="RNA_pol_sigma70_r2"/>
</dbReference>
<evidence type="ECO:0000259" key="7">
    <source>
        <dbReference type="Pfam" id="PF08281"/>
    </source>
</evidence>
<dbReference type="Pfam" id="PF04542">
    <property type="entry name" value="Sigma70_r2"/>
    <property type="match status" value="1"/>
</dbReference>
<dbReference type="PANTHER" id="PTHR43133">
    <property type="entry name" value="RNA POLYMERASE ECF-TYPE SIGMA FACTO"/>
    <property type="match status" value="1"/>
</dbReference>
<feature type="region of interest" description="Disordered" evidence="5">
    <location>
        <begin position="91"/>
        <end position="112"/>
    </location>
</feature>
<evidence type="ECO:0000313" key="9">
    <source>
        <dbReference type="Proteomes" id="UP000280296"/>
    </source>
</evidence>
<organism evidence="8 9">
    <name type="scientific">Tautonia sociabilis</name>
    <dbReference type="NCBI Taxonomy" id="2080755"/>
    <lineage>
        <taxon>Bacteria</taxon>
        <taxon>Pseudomonadati</taxon>
        <taxon>Planctomycetota</taxon>
        <taxon>Planctomycetia</taxon>
        <taxon>Isosphaerales</taxon>
        <taxon>Isosphaeraceae</taxon>
        <taxon>Tautonia</taxon>
    </lineage>
</organism>
<accession>A0A432MF81</accession>
<reference evidence="8 9" key="2">
    <citation type="submission" date="2019-01" db="EMBL/GenBank/DDBJ databases">
        <title>Tautonia sociabilis, a novel thermotolerant planctomycete of Isosphaeraceae family, isolated from a 4000 m deep subterranean habitat.</title>
        <authorList>
            <person name="Kovaleva O.L."/>
            <person name="Elcheninov A.G."/>
            <person name="Van Heerden E."/>
            <person name="Toshchakov S.V."/>
            <person name="Novikov A."/>
            <person name="Bonch-Osmolovskaya E.A."/>
            <person name="Kublanov I.V."/>
        </authorList>
    </citation>
    <scope>NUCLEOTIDE SEQUENCE [LARGE SCALE GENOMIC DNA]</scope>
    <source>
        <strain evidence="8 9">GM2012</strain>
    </source>
</reference>
<comment type="caution">
    <text evidence="8">The sequence shown here is derived from an EMBL/GenBank/DDBJ whole genome shotgun (WGS) entry which is preliminary data.</text>
</comment>
<dbReference type="GO" id="GO:0006352">
    <property type="term" value="P:DNA-templated transcription initiation"/>
    <property type="evidence" value="ECO:0007669"/>
    <property type="project" value="InterPro"/>
</dbReference>